<sequence>MAYGVTTRMYLAAEPARPAQAVSHAAALWRQLEPKARLEAVERTLRTAA</sequence>
<gene>
    <name evidence="1" type="ORF">GCM10007925_06350</name>
</gene>
<accession>A0ABQ5Z4P0</accession>
<proteinExistence type="predicted"/>
<organism evidence="1 2">
    <name type="scientific">Sphingomonas astaxanthinifaciens DSM 22298</name>
    <dbReference type="NCBI Taxonomy" id="1123267"/>
    <lineage>
        <taxon>Bacteria</taxon>
        <taxon>Pseudomonadati</taxon>
        <taxon>Pseudomonadota</taxon>
        <taxon>Alphaproteobacteria</taxon>
        <taxon>Sphingomonadales</taxon>
        <taxon>Sphingomonadaceae</taxon>
        <taxon>Sphingomonas</taxon>
    </lineage>
</organism>
<evidence type="ECO:0000313" key="2">
    <source>
        <dbReference type="Proteomes" id="UP001156703"/>
    </source>
</evidence>
<evidence type="ECO:0000313" key="1">
    <source>
        <dbReference type="EMBL" id="GLR46924.1"/>
    </source>
</evidence>
<dbReference type="Proteomes" id="UP001156703">
    <property type="component" value="Unassembled WGS sequence"/>
</dbReference>
<name>A0ABQ5Z4P0_9SPHN</name>
<keyword evidence="2" id="KW-1185">Reference proteome</keyword>
<comment type="caution">
    <text evidence="1">The sequence shown here is derived from an EMBL/GenBank/DDBJ whole genome shotgun (WGS) entry which is preliminary data.</text>
</comment>
<dbReference type="EMBL" id="BSOO01000004">
    <property type="protein sequence ID" value="GLR46924.1"/>
    <property type="molecule type" value="Genomic_DNA"/>
</dbReference>
<dbReference type="RefSeq" id="WP_156957019.1">
    <property type="nucleotide sequence ID" value="NZ_BSOO01000004.1"/>
</dbReference>
<protein>
    <submittedName>
        <fullName evidence="1">Uncharacterized protein</fullName>
    </submittedName>
</protein>
<reference evidence="2" key="1">
    <citation type="journal article" date="2019" name="Int. J. Syst. Evol. Microbiol.">
        <title>The Global Catalogue of Microorganisms (GCM) 10K type strain sequencing project: providing services to taxonomists for standard genome sequencing and annotation.</title>
        <authorList>
            <consortium name="The Broad Institute Genomics Platform"/>
            <consortium name="The Broad Institute Genome Sequencing Center for Infectious Disease"/>
            <person name="Wu L."/>
            <person name="Ma J."/>
        </authorList>
    </citation>
    <scope>NUCLEOTIDE SEQUENCE [LARGE SCALE GENOMIC DNA]</scope>
    <source>
        <strain evidence="2">NBRC 102146</strain>
    </source>
</reference>